<dbReference type="OrthoDB" id="9805337at2"/>
<evidence type="ECO:0000256" key="4">
    <source>
        <dbReference type="ARBA" id="ARBA00023002"/>
    </source>
</evidence>
<evidence type="ECO:0000313" key="6">
    <source>
        <dbReference type="EMBL" id="TYS73045.1"/>
    </source>
</evidence>
<proteinExistence type="inferred from homology"/>
<comment type="caution">
    <text evidence="6">The sequence shown here is derived from an EMBL/GenBank/DDBJ whole genome shotgun (WGS) entry which is preliminary data.</text>
</comment>
<feature type="domain" description="FAD dependent oxidoreductase" evidence="5">
    <location>
        <begin position="4"/>
        <end position="351"/>
    </location>
</feature>
<evidence type="ECO:0000256" key="1">
    <source>
        <dbReference type="ARBA" id="ARBA00001974"/>
    </source>
</evidence>
<dbReference type="AlphaFoldDB" id="A0A5D4TCN6"/>
<sequence>MKNIVIIGAGILGASAAYHLAKAGKNVTVIDRFDKGQATDAAAGIICPWISQRRNKAWYNMVKNGAKYYPTLIDHLEADGETETGYNRVGAISLHKDKEKLEKMAERAIKRRDEAPEIGEITILSPEKTKELIPVLSDGFGSVHVSGGAKVNGRALRNALINGAKKHGAKFLEGDARLEVKDNQVTSVTLGEERVEADLFIVTGGAWAQEIFLGLGMKFEVVPQKAQIVHLEIDTKQTKDWPVVMPPNNQYILSFDDGRIVIGATHEDDAGFDTRVTAGGMNEILSKALEIAPGLSDGTILETRVGFRPFTPGFLPIIGKLPNHDNVLIANGLGASGLTSGPFLGAELARLAMGEQTVLDISNYDVAGAIRPLG</sequence>
<comment type="similarity">
    <text evidence="2">Belongs to the DadA oxidoreductase family.</text>
</comment>
<evidence type="ECO:0000313" key="7">
    <source>
        <dbReference type="Proteomes" id="UP000324517"/>
    </source>
</evidence>
<evidence type="ECO:0000256" key="3">
    <source>
        <dbReference type="ARBA" id="ARBA00022630"/>
    </source>
</evidence>
<dbReference type="Gene3D" id="3.50.50.60">
    <property type="entry name" value="FAD/NAD(P)-binding domain"/>
    <property type="match status" value="1"/>
</dbReference>
<organism evidence="6 7">
    <name type="scientific">Sutcliffiella horikoshii</name>
    <dbReference type="NCBI Taxonomy" id="79883"/>
    <lineage>
        <taxon>Bacteria</taxon>
        <taxon>Bacillati</taxon>
        <taxon>Bacillota</taxon>
        <taxon>Bacilli</taxon>
        <taxon>Bacillales</taxon>
        <taxon>Bacillaceae</taxon>
        <taxon>Sutcliffiella</taxon>
    </lineage>
</organism>
<gene>
    <name evidence="6" type="ORF">FZC75_08280</name>
</gene>
<dbReference type="Pfam" id="PF01266">
    <property type="entry name" value="DAO"/>
    <property type="match status" value="1"/>
</dbReference>
<dbReference type="RefSeq" id="WP_148978966.1">
    <property type="nucleotide sequence ID" value="NZ_JBNILM010000002.1"/>
</dbReference>
<dbReference type="InterPro" id="IPR006076">
    <property type="entry name" value="FAD-dep_OxRdtase"/>
</dbReference>
<accession>A0A5D4TCN6</accession>
<comment type="cofactor">
    <cofactor evidence="1">
        <name>FAD</name>
        <dbReference type="ChEBI" id="CHEBI:57692"/>
    </cofactor>
</comment>
<keyword evidence="3" id="KW-0285">Flavoprotein</keyword>
<evidence type="ECO:0000259" key="5">
    <source>
        <dbReference type="Pfam" id="PF01266"/>
    </source>
</evidence>
<dbReference type="GO" id="GO:0005737">
    <property type="term" value="C:cytoplasm"/>
    <property type="evidence" value="ECO:0007669"/>
    <property type="project" value="TreeGrafter"/>
</dbReference>
<dbReference type="GO" id="GO:0016491">
    <property type="term" value="F:oxidoreductase activity"/>
    <property type="evidence" value="ECO:0007669"/>
    <property type="project" value="UniProtKB-KW"/>
</dbReference>
<evidence type="ECO:0000256" key="2">
    <source>
        <dbReference type="ARBA" id="ARBA00009410"/>
    </source>
</evidence>
<dbReference type="PRINTS" id="PR00368">
    <property type="entry name" value="FADPNR"/>
</dbReference>
<dbReference type="SUPFAM" id="SSF54373">
    <property type="entry name" value="FAD-linked reductases, C-terminal domain"/>
    <property type="match status" value="1"/>
</dbReference>
<dbReference type="Proteomes" id="UP000324517">
    <property type="component" value="Unassembled WGS sequence"/>
</dbReference>
<dbReference type="PANTHER" id="PTHR13847">
    <property type="entry name" value="SARCOSINE DEHYDROGENASE-RELATED"/>
    <property type="match status" value="1"/>
</dbReference>
<reference evidence="6 7" key="1">
    <citation type="submission" date="2019-08" db="EMBL/GenBank/DDBJ databases">
        <title>Bacillus genomes from the desert of Cuatro Cienegas, Coahuila.</title>
        <authorList>
            <person name="Olmedo-Alvarez G."/>
        </authorList>
    </citation>
    <scope>NUCLEOTIDE SEQUENCE [LARGE SCALE GENOMIC DNA]</scope>
    <source>
        <strain evidence="6 7">CH98b_3T</strain>
    </source>
</reference>
<dbReference type="Gene3D" id="3.30.9.10">
    <property type="entry name" value="D-Amino Acid Oxidase, subunit A, domain 2"/>
    <property type="match status" value="1"/>
</dbReference>
<dbReference type="PANTHER" id="PTHR13847:SF286">
    <property type="entry name" value="D-AMINO ACID DEHYDROGENASE"/>
    <property type="match status" value="1"/>
</dbReference>
<dbReference type="EMBL" id="VTET01000003">
    <property type="protein sequence ID" value="TYS73045.1"/>
    <property type="molecule type" value="Genomic_DNA"/>
</dbReference>
<dbReference type="SUPFAM" id="SSF51905">
    <property type="entry name" value="FAD/NAD(P)-binding domain"/>
    <property type="match status" value="1"/>
</dbReference>
<dbReference type="InterPro" id="IPR036188">
    <property type="entry name" value="FAD/NAD-bd_sf"/>
</dbReference>
<name>A0A5D4TCN6_9BACI</name>
<keyword evidence="4" id="KW-0560">Oxidoreductase</keyword>
<protein>
    <submittedName>
        <fullName evidence="6">FAD-binding oxidoreductase</fullName>
    </submittedName>
</protein>